<dbReference type="Gene3D" id="3.40.50.1820">
    <property type="entry name" value="alpha/beta hydrolase"/>
    <property type="match status" value="1"/>
</dbReference>
<dbReference type="AlphaFoldDB" id="A0A8H7EFP3"/>
<evidence type="ECO:0000256" key="4">
    <source>
        <dbReference type="ARBA" id="ARBA00022801"/>
    </source>
</evidence>
<name>A0A8H7EFP3_9PLEO</name>
<dbReference type="InterPro" id="IPR000639">
    <property type="entry name" value="Epox_hydrolase-like"/>
</dbReference>
<dbReference type="EMBL" id="JAAABM010000007">
    <property type="protein sequence ID" value="KAF7676058.1"/>
    <property type="molecule type" value="Genomic_DNA"/>
</dbReference>
<evidence type="ECO:0000256" key="6">
    <source>
        <dbReference type="ARBA" id="ARBA00023140"/>
    </source>
</evidence>
<evidence type="ECO:0000313" key="9">
    <source>
        <dbReference type="EMBL" id="KAF7676058.1"/>
    </source>
</evidence>
<dbReference type="RefSeq" id="XP_038786299.1">
    <property type="nucleotide sequence ID" value="XM_038930610.1"/>
</dbReference>
<feature type="domain" description="AB hydrolase-1" evidence="8">
    <location>
        <begin position="32"/>
        <end position="101"/>
    </location>
</feature>
<keyword evidence="10" id="KW-1185">Reference proteome</keyword>
<evidence type="ECO:0000259" key="8">
    <source>
        <dbReference type="Pfam" id="PF00561"/>
    </source>
</evidence>
<sequence>MITIESFTSHDITLNNGETTHYDEAGSKIGVPLIFLHGYPEIAESWKNQIQYFSDRSKYRLVALDMRGFGLSSAPTDNRAYAMEALVTELVDFVEKLGIKTAI</sequence>
<evidence type="ECO:0000256" key="7">
    <source>
        <dbReference type="ARBA" id="ARBA00038334"/>
    </source>
</evidence>
<dbReference type="OrthoDB" id="408373at2759"/>
<gene>
    <name evidence="9" type="ORF">GT037_005563</name>
</gene>
<dbReference type="GO" id="GO:0005777">
    <property type="term" value="C:peroxisome"/>
    <property type="evidence" value="ECO:0007669"/>
    <property type="project" value="UniProtKB-SubCell"/>
</dbReference>
<dbReference type="GeneID" id="62203788"/>
<keyword evidence="5" id="KW-0843">Virulence</keyword>
<evidence type="ECO:0000256" key="2">
    <source>
        <dbReference type="ARBA" id="ARBA00004685"/>
    </source>
</evidence>
<reference evidence="9" key="1">
    <citation type="submission" date="2020-01" db="EMBL/GenBank/DDBJ databases">
        <authorList>
            <person name="Feng Z.H.Z."/>
        </authorList>
    </citation>
    <scope>NUCLEOTIDE SEQUENCE</scope>
    <source>
        <strain evidence="9">CBS107.38</strain>
    </source>
</reference>
<comment type="caution">
    <text evidence="9">The sequence shown here is derived from an EMBL/GenBank/DDBJ whole genome shotgun (WGS) entry which is preliminary data.</text>
</comment>
<reference evidence="9" key="2">
    <citation type="submission" date="2020-08" db="EMBL/GenBank/DDBJ databases">
        <title>Draft Genome Sequence of Cumin Blight Pathogen Alternaria burnsii.</title>
        <authorList>
            <person name="Feng Z."/>
        </authorList>
    </citation>
    <scope>NUCLEOTIDE SEQUENCE</scope>
    <source>
        <strain evidence="9">CBS107.38</strain>
    </source>
</reference>
<dbReference type="SUPFAM" id="SSF53474">
    <property type="entry name" value="alpha/beta-Hydrolases"/>
    <property type="match status" value="1"/>
</dbReference>
<organism evidence="9 10">
    <name type="scientific">Alternaria burnsii</name>
    <dbReference type="NCBI Taxonomy" id="1187904"/>
    <lineage>
        <taxon>Eukaryota</taxon>
        <taxon>Fungi</taxon>
        <taxon>Dikarya</taxon>
        <taxon>Ascomycota</taxon>
        <taxon>Pezizomycotina</taxon>
        <taxon>Dothideomycetes</taxon>
        <taxon>Pleosporomycetidae</taxon>
        <taxon>Pleosporales</taxon>
        <taxon>Pleosporineae</taxon>
        <taxon>Pleosporaceae</taxon>
        <taxon>Alternaria</taxon>
        <taxon>Alternaria sect. Alternaria</taxon>
    </lineage>
</organism>
<dbReference type="InterPro" id="IPR000073">
    <property type="entry name" value="AB_hydrolase_1"/>
</dbReference>
<comment type="pathway">
    <text evidence="2">Mycotoxin biosynthesis.</text>
</comment>
<protein>
    <submittedName>
        <fullName evidence="9">Alpha beta-hydrolase</fullName>
    </submittedName>
</protein>
<dbReference type="Pfam" id="PF00561">
    <property type="entry name" value="Abhydrolase_1"/>
    <property type="match status" value="1"/>
</dbReference>
<dbReference type="GO" id="GO:0016787">
    <property type="term" value="F:hydrolase activity"/>
    <property type="evidence" value="ECO:0007669"/>
    <property type="project" value="UniProtKB-KW"/>
</dbReference>
<comment type="similarity">
    <text evidence="3">Belongs to the AB hydrolase superfamily. AKT2 hydrolase family.</text>
</comment>
<comment type="subcellular location">
    <subcellularLocation>
        <location evidence="1">Peroxisome</location>
    </subcellularLocation>
</comment>
<evidence type="ECO:0000313" key="10">
    <source>
        <dbReference type="Proteomes" id="UP000596902"/>
    </source>
</evidence>
<dbReference type="PANTHER" id="PTHR43329">
    <property type="entry name" value="EPOXIDE HYDROLASE"/>
    <property type="match status" value="1"/>
</dbReference>
<dbReference type="PRINTS" id="PR00412">
    <property type="entry name" value="EPOXHYDRLASE"/>
</dbReference>
<dbReference type="InterPro" id="IPR029058">
    <property type="entry name" value="AB_hydrolase_fold"/>
</dbReference>
<accession>A0A8H7EFP3</accession>
<proteinExistence type="inferred from homology"/>
<keyword evidence="6" id="KW-0576">Peroxisome</keyword>
<evidence type="ECO:0000256" key="5">
    <source>
        <dbReference type="ARBA" id="ARBA00023026"/>
    </source>
</evidence>
<evidence type="ECO:0000256" key="1">
    <source>
        <dbReference type="ARBA" id="ARBA00004275"/>
    </source>
</evidence>
<keyword evidence="4 9" id="KW-0378">Hydrolase</keyword>
<dbReference type="Proteomes" id="UP000596902">
    <property type="component" value="Unassembled WGS sequence"/>
</dbReference>
<evidence type="ECO:0000256" key="3">
    <source>
        <dbReference type="ARBA" id="ARBA00005668"/>
    </source>
</evidence>
<comment type="similarity">
    <text evidence="7">Belongs to the AB hydrolase superfamily. Epoxide hydrolase family.</text>
</comment>